<evidence type="ECO:0000256" key="13">
    <source>
        <dbReference type="ARBA" id="ARBA00030934"/>
    </source>
</evidence>
<evidence type="ECO:0000313" key="17">
    <source>
        <dbReference type="Proteomes" id="UP000078090"/>
    </source>
</evidence>
<evidence type="ECO:0000256" key="4">
    <source>
        <dbReference type="ARBA" id="ARBA00022448"/>
    </source>
</evidence>
<keyword evidence="12 15" id="KW-0472">Membrane</keyword>
<keyword evidence="7" id="KW-0997">Cell inner membrane</keyword>
<evidence type="ECO:0000256" key="5">
    <source>
        <dbReference type="ARBA" id="ARBA00022466"/>
    </source>
</evidence>
<dbReference type="InterPro" id="IPR003457">
    <property type="entry name" value="Transprt_MerT"/>
</dbReference>
<evidence type="ECO:0000256" key="2">
    <source>
        <dbReference type="ARBA" id="ARBA00008224"/>
    </source>
</evidence>
<comment type="similarity">
    <text evidence="2">Belongs to the MerT family.</text>
</comment>
<comment type="subcellular location">
    <subcellularLocation>
        <location evidence="1">Cell inner membrane</location>
        <topology evidence="1">Multi-pass membrane protein</topology>
    </subcellularLocation>
</comment>
<keyword evidence="9" id="KW-0479">Metal-binding</keyword>
<evidence type="ECO:0000256" key="8">
    <source>
        <dbReference type="ARBA" id="ARBA00022692"/>
    </source>
</evidence>
<evidence type="ECO:0000256" key="3">
    <source>
        <dbReference type="ARBA" id="ARBA00017053"/>
    </source>
</evidence>
<name>A0A177M8F7_METMH</name>
<comment type="caution">
    <text evidence="16">The sequence shown here is derived from an EMBL/GenBank/DDBJ whole genome shotgun (WGS) entry which is preliminary data.</text>
</comment>
<dbReference type="Pfam" id="PF02411">
    <property type="entry name" value="MerT"/>
    <property type="match status" value="1"/>
</dbReference>
<dbReference type="GO" id="GO:0015097">
    <property type="term" value="F:mercury ion transmembrane transporter activity"/>
    <property type="evidence" value="ECO:0007669"/>
    <property type="project" value="InterPro"/>
</dbReference>
<evidence type="ECO:0000256" key="10">
    <source>
        <dbReference type="ARBA" id="ARBA00022914"/>
    </source>
</evidence>
<organism evidence="16 17">
    <name type="scientific">Methylomonas methanica</name>
    <dbReference type="NCBI Taxonomy" id="421"/>
    <lineage>
        <taxon>Bacteria</taxon>
        <taxon>Pseudomonadati</taxon>
        <taxon>Pseudomonadota</taxon>
        <taxon>Gammaproteobacteria</taxon>
        <taxon>Methylococcales</taxon>
        <taxon>Methylococcaceae</taxon>
        <taxon>Methylomonas</taxon>
    </lineage>
</organism>
<feature type="transmembrane region" description="Helical" evidence="15">
    <location>
        <begin position="97"/>
        <end position="117"/>
    </location>
</feature>
<dbReference type="EMBL" id="LUUG01000086">
    <property type="protein sequence ID" value="OAI02016.1"/>
    <property type="molecule type" value="Genomic_DNA"/>
</dbReference>
<proteinExistence type="inferred from homology"/>
<evidence type="ECO:0000256" key="1">
    <source>
        <dbReference type="ARBA" id="ARBA00004429"/>
    </source>
</evidence>
<evidence type="ECO:0000256" key="14">
    <source>
        <dbReference type="ARBA" id="ARBA00045720"/>
    </source>
</evidence>
<evidence type="ECO:0000313" key="16">
    <source>
        <dbReference type="EMBL" id="OAI02016.1"/>
    </source>
</evidence>
<comment type="function">
    <text evidence="14">Involved in mercury resistance. Probably transfers a mercuric ion from the periplasmic Hg(2+)-binding protein MerP to the cytoplasmic mercuric reductase MerA.</text>
</comment>
<keyword evidence="4" id="KW-0813">Transport</keyword>
<dbReference type="GO" id="GO:0005886">
    <property type="term" value="C:plasma membrane"/>
    <property type="evidence" value="ECO:0007669"/>
    <property type="project" value="UniProtKB-SubCell"/>
</dbReference>
<reference evidence="17" key="1">
    <citation type="submission" date="2016-03" db="EMBL/GenBank/DDBJ databases">
        <authorList>
            <person name="Heylen K."/>
            <person name="De Vos P."/>
            <person name="Vekeman B."/>
        </authorList>
    </citation>
    <scope>NUCLEOTIDE SEQUENCE [LARGE SCALE GENOMIC DNA]</scope>
    <source>
        <strain evidence="17">R-45363</strain>
    </source>
</reference>
<feature type="transmembrane region" description="Helical" evidence="15">
    <location>
        <begin position="58"/>
        <end position="76"/>
    </location>
</feature>
<dbReference type="GO" id="GO:0046872">
    <property type="term" value="F:metal ion binding"/>
    <property type="evidence" value="ECO:0007669"/>
    <property type="project" value="UniProtKB-KW"/>
</dbReference>
<evidence type="ECO:0000256" key="9">
    <source>
        <dbReference type="ARBA" id="ARBA00022723"/>
    </source>
</evidence>
<keyword evidence="10" id="KW-0476">Mercury</keyword>
<evidence type="ECO:0000256" key="7">
    <source>
        <dbReference type="ARBA" id="ARBA00022519"/>
    </source>
</evidence>
<keyword evidence="5" id="KW-0475">Mercuric resistance</keyword>
<sequence>MNTDPETPIKTSSWMSIGALLAAVGASVCCVGPFLLLSLGIGGAWISTLTAMAPARPFFIILTLIFVVLGYRKLYLTPDRCAVGEICSTTDNQRRQLLLFWLGSAFILMLLAFPWVAPFFMA</sequence>
<keyword evidence="6" id="KW-1003">Cell membrane</keyword>
<evidence type="ECO:0000256" key="11">
    <source>
        <dbReference type="ARBA" id="ARBA00022989"/>
    </source>
</evidence>
<dbReference type="Proteomes" id="UP000078090">
    <property type="component" value="Unassembled WGS sequence"/>
</dbReference>
<gene>
    <name evidence="16" type="ORF">A1332_16735</name>
</gene>
<accession>A0A177M8F7</accession>
<evidence type="ECO:0000256" key="15">
    <source>
        <dbReference type="SAM" id="Phobius"/>
    </source>
</evidence>
<dbReference type="AlphaFoldDB" id="A0A177M8F7"/>
<evidence type="ECO:0000256" key="12">
    <source>
        <dbReference type="ARBA" id="ARBA00023136"/>
    </source>
</evidence>
<keyword evidence="8 15" id="KW-0812">Transmembrane</keyword>
<feature type="transmembrane region" description="Helical" evidence="15">
    <location>
        <begin position="20"/>
        <end position="46"/>
    </location>
</feature>
<protein>
    <recommendedName>
        <fullName evidence="3">Mercuric transport protein MerT</fullName>
    </recommendedName>
    <alternativeName>
        <fullName evidence="13">Mercury ion transport protein</fullName>
    </alternativeName>
</protein>
<dbReference type="OrthoDB" id="9813737at2"/>
<evidence type="ECO:0000256" key="6">
    <source>
        <dbReference type="ARBA" id="ARBA00022475"/>
    </source>
</evidence>
<keyword evidence="11 15" id="KW-1133">Transmembrane helix</keyword>